<dbReference type="InterPro" id="IPR024977">
    <property type="entry name" value="Apc4-like_WD40_dom"/>
</dbReference>
<feature type="repeat" description="WD" evidence="3">
    <location>
        <begin position="1174"/>
        <end position="1205"/>
    </location>
</feature>
<evidence type="ECO:0000313" key="6">
    <source>
        <dbReference type="EMBL" id="OQD92665.1"/>
    </source>
</evidence>
<feature type="compositionally biased region" description="Low complexity" evidence="4">
    <location>
        <begin position="40"/>
        <end position="61"/>
    </location>
</feature>
<dbReference type="Pfam" id="PF17100">
    <property type="entry name" value="NACHT_N"/>
    <property type="match status" value="1"/>
</dbReference>
<feature type="repeat" description="WD" evidence="3">
    <location>
        <begin position="1095"/>
        <end position="1125"/>
    </location>
</feature>
<dbReference type="PROSITE" id="PS50082">
    <property type="entry name" value="WD_REPEATS_2"/>
    <property type="match status" value="7"/>
</dbReference>
<dbReference type="SUPFAM" id="SSF52540">
    <property type="entry name" value="P-loop containing nucleoside triphosphate hydrolases"/>
    <property type="match status" value="1"/>
</dbReference>
<evidence type="ECO:0000256" key="2">
    <source>
        <dbReference type="ARBA" id="ARBA00022737"/>
    </source>
</evidence>
<dbReference type="STRING" id="60172.A0A1V6QTY5"/>
<dbReference type="Gene3D" id="3.40.50.300">
    <property type="entry name" value="P-loop containing nucleotide triphosphate hydrolases"/>
    <property type="match status" value="1"/>
</dbReference>
<name>A0A1V6QTY5_9EURO</name>
<dbReference type="PRINTS" id="PR00320">
    <property type="entry name" value="GPROTEINBRPT"/>
</dbReference>
<feature type="region of interest" description="Disordered" evidence="4">
    <location>
        <begin position="38"/>
        <end position="73"/>
    </location>
</feature>
<accession>A0A1V6QTY5</accession>
<keyword evidence="1 3" id="KW-0853">WD repeat</keyword>
<feature type="repeat" description="WD" evidence="3">
    <location>
        <begin position="1258"/>
        <end position="1298"/>
    </location>
</feature>
<dbReference type="PANTHER" id="PTHR19848:SF8">
    <property type="entry name" value="F-BOX AND WD REPEAT DOMAIN CONTAINING 7"/>
    <property type="match status" value="1"/>
</dbReference>
<evidence type="ECO:0000256" key="3">
    <source>
        <dbReference type="PROSITE-ProRule" id="PRU00221"/>
    </source>
</evidence>
<dbReference type="PANTHER" id="PTHR19848">
    <property type="entry name" value="WD40 REPEAT PROTEIN"/>
    <property type="match status" value="1"/>
</dbReference>
<evidence type="ECO:0000256" key="1">
    <source>
        <dbReference type="ARBA" id="ARBA00022574"/>
    </source>
</evidence>
<gene>
    <name evidence="6" type="ORF">PENSOL_c039G07449</name>
</gene>
<dbReference type="InterPro" id="IPR036322">
    <property type="entry name" value="WD40_repeat_dom_sf"/>
</dbReference>
<feature type="repeat" description="WD" evidence="3">
    <location>
        <begin position="929"/>
        <end position="970"/>
    </location>
</feature>
<dbReference type="InterPro" id="IPR019775">
    <property type="entry name" value="WD40_repeat_CS"/>
</dbReference>
<dbReference type="Pfam" id="PF24883">
    <property type="entry name" value="NPHP3_N"/>
    <property type="match status" value="1"/>
</dbReference>
<feature type="domain" description="NACHT" evidence="5">
    <location>
        <begin position="371"/>
        <end position="520"/>
    </location>
</feature>
<protein>
    <recommendedName>
        <fullName evidence="5">NACHT domain-containing protein</fullName>
    </recommendedName>
</protein>
<keyword evidence="7" id="KW-1185">Reference proteome</keyword>
<sequence length="1507" mass="168097">MGKSHRLFKAVFRIRFSKRKPAGPGNGANTSLANSIHSATTHPQSLTSSLSPSSTVSVDSTNQEATHKPKRKAIDIPPDELWHQAYDDLKLEEPKLLEGYEILLSNKLPLDKTDKVNDQSQQNKLSQMNRLLETALDKTAKISKIEGKFGEAIDVVRSVSKPVGAGLSAVPAAAAAWAGICVALEFLSNAENEAKKNREGITKVILAMKWYSSLSKLFDQKSSMSNDHLTELREELAERILDLYKEILQYIIETICSHYRNQGVRYLRGLVKLEDWDGKLSSVEEAEADVKAAAKIIGIQQTSSYLELLVNMRRSKTEDAMMEKCWVSDMDADIELLQGLKDRLLPESYEWALRTQEYINFTNWDDGNSNNLLWMRGDAGKGKTMLLMGIVEDLKARLQTRFDECCLSYFFCRGTNDKVNTATSVLRGLIWMLLRQEKSLIYHLDAFKGNHLNAFNDGSAFFKLKKVFLEIIQDSSLGRVFFVIDALDECKREEPGLAQLLNLITETAKNDKVKWLLSSRNEPEIKNLLGKSTTNVQLSLEVNSAAVENAVNAYSDRKVSDLGEKYRTDYEVYLAPNFPSQYELKCAQQLEVDLSQALAELKCKLKEKADGTFLWVWLVMKELQDVNPDEVLQRIEQIPSGLDKMYTTMLEKMNSSKCAATCKKLLLIMTSAYRPLHLRELRELVNLETWHVSPQVVKQCGLLILGDYDQTVHFVHQSAKDYLVQVQGPEVLSSIFPKGHIEGHHMIMTHLLECMKRLKRDIYGLEHPGLSIDELEVSKKHRDPLELPRYACVYWADHLSESETKTQSDSLRDDGPINRFWKERLLYWIEALSLMRKYSVAGYTSMKLINLLSTLLPEAQFLLFVQDSHRFISSARGAIESYPLQTYASALVFAPANSLVRKTFEHEEPDWLVTKPLVDLKWNQCIQTLYGHSGPIKSVACSPDGTLIASGSKDDTIRIWEKESGDSLKTLEGHEMGVHSVSFSPDGTRIASGSSDRTIRIWDVNRGECLRTLFGHTDSVTSVSFSPVGQIASASCDMTVKIWDSESGQCLNTIRLPCLTKAVLSFISSEHVAVATPEEQIKILDVVSGTCVRVLSGHTAWVTSIATTLDGHIVSSSDDGTVKLWGSDNACLQTLNHHEQVTGVAMASNGNIISSSGNLVYIWDLKSGAPPKKMTGHAGGVLSVALTTDGDIVSCGADRTVRLWDPTGTHCDHRDSIPKTAISFAFSPTSAARIASLHEDGSVRIWDPNTGLCLQTLVNENGAFAHSLAFSPRGILALGSDDGTIRIWDPEDGKYLDKFKAHDKVTSVAFSPDGNNIVCGLSNGEIQILNSMNGICITRFRIHHKPVMHMSVSTCGIIASWCADADGSINLCQTNGVPLKTLKTGIFPCFLRFSHDGTCLMVKDVGDFIIWDTSSYKCLLRVKQEECSLEKASERLGPGSNHHYALNYSGEWITYEGEKVLWLPVEYRPFAPWSWAVDRADAGDHLVICYESGQVLIFSFSNFETPL</sequence>
<keyword evidence="2" id="KW-0677">Repeat</keyword>
<dbReference type="EMBL" id="MDYO01000039">
    <property type="protein sequence ID" value="OQD92665.1"/>
    <property type="molecule type" value="Genomic_DNA"/>
</dbReference>
<dbReference type="InterPro" id="IPR056884">
    <property type="entry name" value="NPHP3-like_N"/>
</dbReference>
<dbReference type="InterPro" id="IPR001680">
    <property type="entry name" value="WD40_rpt"/>
</dbReference>
<dbReference type="InterPro" id="IPR015943">
    <property type="entry name" value="WD40/YVTN_repeat-like_dom_sf"/>
</dbReference>
<evidence type="ECO:0000256" key="4">
    <source>
        <dbReference type="SAM" id="MobiDB-lite"/>
    </source>
</evidence>
<dbReference type="PROSITE" id="PS50837">
    <property type="entry name" value="NACHT"/>
    <property type="match status" value="1"/>
</dbReference>
<dbReference type="Gene3D" id="2.130.10.10">
    <property type="entry name" value="YVTN repeat-like/Quinoprotein amine dehydrogenase"/>
    <property type="match status" value="5"/>
</dbReference>
<dbReference type="InterPro" id="IPR027417">
    <property type="entry name" value="P-loop_NTPase"/>
</dbReference>
<dbReference type="Proteomes" id="UP000191612">
    <property type="component" value="Unassembled WGS sequence"/>
</dbReference>
<feature type="repeat" description="WD" evidence="3">
    <location>
        <begin position="971"/>
        <end position="1012"/>
    </location>
</feature>
<dbReference type="Pfam" id="PF12894">
    <property type="entry name" value="ANAPC4_WD40"/>
    <property type="match status" value="1"/>
</dbReference>
<comment type="caution">
    <text evidence="6">The sequence shown here is derived from an EMBL/GenBank/DDBJ whole genome shotgun (WGS) entry which is preliminary data.</text>
</comment>
<evidence type="ECO:0000259" key="5">
    <source>
        <dbReference type="PROSITE" id="PS50837"/>
    </source>
</evidence>
<dbReference type="Pfam" id="PF00400">
    <property type="entry name" value="WD40"/>
    <property type="match status" value="7"/>
</dbReference>
<feature type="repeat" description="WD" evidence="3">
    <location>
        <begin position="1223"/>
        <end position="1256"/>
    </location>
</feature>
<dbReference type="InterPro" id="IPR031359">
    <property type="entry name" value="NACHT_N"/>
</dbReference>
<dbReference type="SMART" id="SM00320">
    <property type="entry name" value="WD40"/>
    <property type="match status" value="10"/>
</dbReference>
<organism evidence="6 7">
    <name type="scientific">Penicillium solitum</name>
    <dbReference type="NCBI Taxonomy" id="60172"/>
    <lineage>
        <taxon>Eukaryota</taxon>
        <taxon>Fungi</taxon>
        <taxon>Dikarya</taxon>
        <taxon>Ascomycota</taxon>
        <taxon>Pezizomycotina</taxon>
        <taxon>Eurotiomycetes</taxon>
        <taxon>Eurotiomycetidae</taxon>
        <taxon>Eurotiales</taxon>
        <taxon>Aspergillaceae</taxon>
        <taxon>Penicillium</taxon>
    </lineage>
</organism>
<dbReference type="CDD" id="cd00200">
    <property type="entry name" value="WD40"/>
    <property type="match status" value="1"/>
</dbReference>
<dbReference type="PROSITE" id="PS50294">
    <property type="entry name" value="WD_REPEATS_REGION"/>
    <property type="match status" value="5"/>
</dbReference>
<dbReference type="PROSITE" id="PS00678">
    <property type="entry name" value="WD_REPEATS_1"/>
    <property type="match status" value="2"/>
</dbReference>
<reference evidence="7" key="1">
    <citation type="journal article" date="2017" name="Nat. Microbiol.">
        <title>Global analysis of biosynthetic gene clusters reveals vast potential of secondary metabolite production in Penicillium species.</title>
        <authorList>
            <person name="Nielsen J.C."/>
            <person name="Grijseels S."/>
            <person name="Prigent S."/>
            <person name="Ji B."/>
            <person name="Dainat J."/>
            <person name="Nielsen K.F."/>
            <person name="Frisvad J.C."/>
            <person name="Workman M."/>
            <person name="Nielsen J."/>
        </authorList>
    </citation>
    <scope>NUCLEOTIDE SEQUENCE [LARGE SCALE GENOMIC DNA]</scope>
    <source>
        <strain evidence="7">IBT 29525</strain>
    </source>
</reference>
<dbReference type="InterPro" id="IPR007111">
    <property type="entry name" value="NACHT_NTPase"/>
</dbReference>
<evidence type="ECO:0000313" key="7">
    <source>
        <dbReference type="Proteomes" id="UP000191612"/>
    </source>
</evidence>
<feature type="repeat" description="WD" evidence="3">
    <location>
        <begin position="1013"/>
        <end position="1053"/>
    </location>
</feature>
<dbReference type="SUPFAM" id="SSF50978">
    <property type="entry name" value="WD40 repeat-like"/>
    <property type="match status" value="3"/>
</dbReference>
<proteinExistence type="predicted"/>
<dbReference type="InterPro" id="IPR020472">
    <property type="entry name" value="WD40_PAC1"/>
</dbReference>